<evidence type="ECO:0000256" key="2">
    <source>
        <dbReference type="ARBA" id="ARBA00022448"/>
    </source>
</evidence>
<keyword evidence="2" id="KW-0813">Transport</keyword>
<feature type="transmembrane region" description="Helical" evidence="11">
    <location>
        <begin position="218"/>
        <end position="240"/>
    </location>
</feature>
<accession>G5ILB3</accession>
<dbReference type="PANTHER" id="PTHR32196:SF32">
    <property type="entry name" value="XYLOSE TRANSPORT SYSTEM PERMEASE PROTEIN XYLH"/>
    <property type="match status" value="1"/>
</dbReference>
<feature type="transmembrane region" description="Helical" evidence="11">
    <location>
        <begin position="100"/>
        <end position="119"/>
    </location>
</feature>
<evidence type="ECO:0000313" key="12">
    <source>
        <dbReference type="EMBL" id="EHI57801.1"/>
    </source>
</evidence>
<evidence type="ECO:0000313" key="13">
    <source>
        <dbReference type="Proteomes" id="UP000005384"/>
    </source>
</evidence>
<keyword evidence="7 11" id="KW-1133">Transmembrane helix</keyword>
<comment type="caution">
    <text evidence="12">The sequence shown here is derived from an EMBL/GenBank/DDBJ whole genome shotgun (WGS) entry which is preliminary data.</text>
</comment>
<organism evidence="12 13">
    <name type="scientific">Hungatella hathewayi WAL-18680</name>
    <dbReference type="NCBI Taxonomy" id="742737"/>
    <lineage>
        <taxon>Bacteria</taxon>
        <taxon>Bacillati</taxon>
        <taxon>Bacillota</taxon>
        <taxon>Clostridia</taxon>
        <taxon>Lachnospirales</taxon>
        <taxon>Lachnospiraceae</taxon>
        <taxon>Hungatella</taxon>
    </lineage>
</organism>
<dbReference type="GO" id="GO:0022857">
    <property type="term" value="F:transmembrane transporter activity"/>
    <property type="evidence" value="ECO:0007669"/>
    <property type="project" value="InterPro"/>
</dbReference>
<sequence length="328" mass="34753">MDTKAQKRFSKDDVLVFFLKNRSLLLVLVFSTLLTIFTNTFLTQNNLMSLARQISANAIIGVGYTLLLASDSVDLSAGYMMCMIGIISGLLSQAGLPFPVILILCILVGVACGAWNATIENKFKLPPFLVTLAMQQVFRGCLMLLSNGSPIGDLNKGILFMGQGYIGPIPTPVVLMLSFIAVGALIFSRTQFGRNVIAVGGNPEAARVSGIDVGRTRVLVNMVLGATIAVTALVSCGRVASAQTTLGGDTVMDIIAAVVIGGTPMGGGSGTVVGTFFGCLVIGLISNGLNLLRVSSYWQMVSKGVIILVAVILDVYSEKIYERMRNKE</sequence>
<comment type="function">
    <text evidence="9">Part of the binding-protein-dependent transport system for D-xylose. Probably responsible for the translocation of the substrate across the membrane.</text>
</comment>
<dbReference type="Pfam" id="PF02653">
    <property type="entry name" value="BPD_transp_2"/>
    <property type="match status" value="1"/>
</dbReference>
<proteinExistence type="predicted"/>
<dbReference type="HOGENOM" id="CLU_028880_2_2_9"/>
<dbReference type="RefSeq" id="WP_006782280.1">
    <property type="nucleotide sequence ID" value="NZ_CP040506.1"/>
</dbReference>
<comment type="subcellular location">
    <subcellularLocation>
        <location evidence="1">Cell membrane</location>
        <topology evidence="1">Multi-pass membrane protein</topology>
    </subcellularLocation>
</comment>
<evidence type="ECO:0000256" key="6">
    <source>
        <dbReference type="ARBA" id="ARBA00022692"/>
    </source>
</evidence>
<reference evidence="12 13" key="1">
    <citation type="submission" date="2011-08" db="EMBL/GenBank/DDBJ databases">
        <title>The Genome Sequence of Clostridium hathewayi WAL-18680.</title>
        <authorList>
            <consortium name="The Broad Institute Genome Sequencing Platform"/>
            <person name="Earl A."/>
            <person name="Ward D."/>
            <person name="Feldgarden M."/>
            <person name="Gevers D."/>
            <person name="Finegold S.M."/>
            <person name="Summanen P.H."/>
            <person name="Molitoris D.R."/>
            <person name="Song M."/>
            <person name="Daigneault M."/>
            <person name="Allen-Vercoe E."/>
            <person name="Young S.K."/>
            <person name="Zeng Q."/>
            <person name="Gargeya S."/>
            <person name="Fitzgerald M."/>
            <person name="Haas B."/>
            <person name="Abouelleil A."/>
            <person name="Alvarado L."/>
            <person name="Arachchi H.M."/>
            <person name="Berlin A."/>
            <person name="Brown A."/>
            <person name="Chapman S.B."/>
            <person name="Chen Z."/>
            <person name="Dunbar C."/>
            <person name="Freedman E."/>
            <person name="Gearin G."/>
            <person name="Gellesch M."/>
            <person name="Goldberg J."/>
            <person name="Griggs A."/>
            <person name="Gujja S."/>
            <person name="Heiman D."/>
            <person name="Howarth C."/>
            <person name="Larson L."/>
            <person name="Lui A."/>
            <person name="MacDonald P.J.P."/>
            <person name="Montmayeur A."/>
            <person name="Murphy C."/>
            <person name="Neiman D."/>
            <person name="Pearson M."/>
            <person name="Priest M."/>
            <person name="Roberts A."/>
            <person name="Saif S."/>
            <person name="Shea T."/>
            <person name="Shenoy N."/>
            <person name="Sisk P."/>
            <person name="Stolte C."/>
            <person name="Sykes S."/>
            <person name="Wortman J."/>
            <person name="Nusbaum C."/>
            <person name="Birren B."/>
        </authorList>
    </citation>
    <scope>NUCLEOTIDE SEQUENCE [LARGE SCALE GENOMIC DNA]</scope>
    <source>
        <strain evidence="12 13">WAL-18680</strain>
    </source>
</reference>
<evidence type="ECO:0000256" key="10">
    <source>
        <dbReference type="ARBA" id="ARBA00035686"/>
    </source>
</evidence>
<dbReference type="EMBL" id="ADLN01000118">
    <property type="protein sequence ID" value="EHI57801.1"/>
    <property type="molecule type" value="Genomic_DNA"/>
</dbReference>
<dbReference type="AlphaFoldDB" id="G5ILB3"/>
<evidence type="ECO:0000256" key="11">
    <source>
        <dbReference type="SAM" id="Phobius"/>
    </source>
</evidence>
<evidence type="ECO:0000256" key="5">
    <source>
        <dbReference type="ARBA" id="ARBA00022597"/>
    </source>
</evidence>
<dbReference type="Proteomes" id="UP000005384">
    <property type="component" value="Unassembled WGS sequence"/>
</dbReference>
<gene>
    <name evidence="12" type="ORF">HMPREF9473_04291</name>
</gene>
<evidence type="ECO:0000256" key="4">
    <source>
        <dbReference type="ARBA" id="ARBA00022519"/>
    </source>
</evidence>
<feature type="transmembrane region" description="Helical" evidence="11">
    <location>
        <begin position="165"/>
        <end position="187"/>
    </location>
</feature>
<keyword evidence="8 11" id="KW-0472">Membrane</keyword>
<evidence type="ECO:0000256" key="7">
    <source>
        <dbReference type="ARBA" id="ARBA00022989"/>
    </source>
</evidence>
<dbReference type="OrthoDB" id="9815820at2"/>
<keyword evidence="6 11" id="KW-0812">Transmembrane</keyword>
<feature type="transmembrane region" description="Helical" evidence="11">
    <location>
        <begin position="23"/>
        <end position="42"/>
    </location>
</feature>
<feature type="transmembrane region" description="Helical" evidence="11">
    <location>
        <begin position="252"/>
        <end position="285"/>
    </location>
</feature>
<evidence type="ECO:0000256" key="8">
    <source>
        <dbReference type="ARBA" id="ARBA00023136"/>
    </source>
</evidence>
<keyword evidence="5" id="KW-0762">Sugar transport</keyword>
<dbReference type="InterPro" id="IPR001851">
    <property type="entry name" value="ABC_transp_permease"/>
</dbReference>
<evidence type="ECO:0000256" key="9">
    <source>
        <dbReference type="ARBA" id="ARBA00035611"/>
    </source>
</evidence>
<dbReference type="GO" id="GO:0005886">
    <property type="term" value="C:plasma membrane"/>
    <property type="evidence" value="ECO:0007669"/>
    <property type="project" value="UniProtKB-SubCell"/>
</dbReference>
<name>G5ILB3_9FIRM</name>
<evidence type="ECO:0000256" key="3">
    <source>
        <dbReference type="ARBA" id="ARBA00022475"/>
    </source>
</evidence>
<keyword evidence="3" id="KW-1003">Cell membrane</keyword>
<protein>
    <recommendedName>
        <fullName evidence="10">Xylose transport system permease protein XylH</fullName>
    </recommendedName>
</protein>
<feature type="transmembrane region" description="Helical" evidence="11">
    <location>
        <begin position="76"/>
        <end position="93"/>
    </location>
</feature>
<keyword evidence="13" id="KW-1185">Reference proteome</keyword>
<evidence type="ECO:0000256" key="1">
    <source>
        <dbReference type="ARBA" id="ARBA00004651"/>
    </source>
</evidence>
<keyword evidence="4" id="KW-0997">Cell inner membrane</keyword>
<dbReference type="PANTHER" id="PTHR32196">
    <property type="entry name" value="ABC TRANSPORTER PERMEASE PROTEIN YPHD-RELATED-RELATED"/>
    <property type="match status" value="1"/>
</dbReference>
<dbReference type="PATRIC" id="fig|742737.3.peg.4274"/>
<dbReference type="CDD" id="cd06579">
    <property type="entry name" value="TM_PBP1_transp_AraH_like"/>
    <property type="match status" value="1"/>
</dbReference>